<reference evidence="8" key="1">
    <citation type="submission" date="2020-10" db="EMBL/GenBank/DDBJ databases">
        <authorList>
            <person name="Gilroy R."/>
        </authorList>
    </citation>
    <scope>NUCLEOTIDE SEQUENCE</scope>
    <source>
        <strain evidence="8">10532</strain>
    </source>
</reference>
<sequence>MEKIAEAGFTALQTSPANTCLVGEGGGMDLMGNGKWYYHYQPIDWKIGNYQLGTRDDFIAMCAEAEKYGINVIVDVLPNHTTPMTTAIKQEFIDAVGGWDNLYHENGRTRIVNYSNRYDCTTGEMGGLPDVNTENPLFQEYFMDYINDLIECGADGFRYDTAKHIGLPDDPKDAKSPENDFWPIFTGRKAINGKTVKDVENLFIYGEVLQGDNSREGAYSEYIYVTASTYGYTLRRGLENSKLLVRNITDWKNEAGGENLVTWVESHDTYANAGESAKMTNFQLRAGYAVITARKDGTPLFFNRPQGPESTQFPGVSKIGDMGNDQFMHPEVTAVNYFRQAMKGEDEEILNGSDSGVLIIKRGDKGIVIINTNGKTEKIEMEVNWPDGKYFDKANNIKFTVKNGILKGKVKKEKIAVIY</sequence>
<keyword evidence="4 6" id="KW-0326">Glycosidase</keyword>
<dbReference type="Gene3D" id="3.20.20.80">
    <property type="entry name" value="Glycosidases"/>
    <property type="match status" value="1"/>
</dbReference>
<dbReference type="InterPro" id="IPR006046">
    <property type="entry name" value="Alpha_amylase"/>
</dbReference>
<dbReference type="SUPFAM" id="SSF51445">
    <property type="entry name" value="(Trans)glycosidases"/>
    <property type="match status" value="1"/>
</dbReference>
<dbReference type="InterPro" id="IPR006047">
    <property type="entry name" value="GH13_cat_dom"/>
</dbReference>
<comment type="caution">
    <text evidence="8">The sequence shown here is derived from an EMBL/GenBank/DDBJ whole genome shotgun (WGS) entry which is preliminary data.</text>
</comment>
<dbReference type="PANTHER" id="PTHR43447">
    <property type="entry name" value="ALPHA-AMYLASE"/>
    <property type="match status" value="1"/>
</dbReference>
<dbReference type="GO" id="GO:0005975">
    <property type="term" value="P:carbohydrate metabolic process"/>
    <property type="evidence" value="ECO:0007669"/>
    <property type="project" value="InterPro"/>
</dbReference>
<dbReference type="EMBL" id="JADIMM010000079">
    <property type="protein sequence ID" value="MBO8457869.1"/>
    <property type="molecule type" value="Genomic_DNA"/>
</dbReference>
<dbReference type="AlphaFoldDB" id="A0A9D9HQ84"/>
<evidence type="ECO:0000256" key="1">
    <source>
        <dbReference type="ARBA" id="ARBA00008061"/>
    </source>
</evidence>
<dbReference type="PRINTS" id="PR00110">
    <property type="entry name" value="ALPHAAMYLASE"/>
</dbReference>
<feature type="domain" description="Glycosyl hydrolase family 13 catalytic" evidence="7">
    <location>
        <begin position="2"/>
        <end position="339"/>
    </location>
</feature>
<protein>
    <recommendedName>
        <fullName evidence="6">Alpha-amylase</fullName>
        <ecNumber evidence="6">3.2.1.1</ecNumber>
    </recommendedName>
</protein>
<keyword evidence="3 6" id="KW-0119">Carbohydrate metabolism</keyword>
<organism evidence="8 9">
    <name type="scientific">Candidatus Gallitreponema excrementavium</name>
    <dbReference type="NCBI Taxonomy" id="2840840"/>
    <lineage>
        <taxon>Bacteria</taxon>
        <taxon>Pseudomonadati</taxon>
        <taxon>Spirochaetota</taxon>
        <taxon>Spirochaetia</taxon>
        <taxon>Spirochaetales</taxon>
        <taxon>Candidatus Gallitreponema</taxon>
    </lineage>
</organism>
<dbReference type="Proteomes" id="UP000823638">
    <property type="component" value="Unassembled WGS sequence"/>
</dbReference>
<dbReference type="GO" id="GO:0043169">
    <property type="term" value="F:cation binding"/>
    <property type="evidence" value="ECO:0007669"/>
    <property type="project" value="InterPro"/>
</dbReference>
<dbReference type="CDD" id="cd11315">
    <property type="entry name" value="AmyAc_bac1_AmyA"/>
    <property type="match status" value="1"/>
</dbReference>
<reference evidence="8" key="2">
    <citation type="journal article" date="2021" name="PeerJ">
        <title>Extensive microbial diversity within the chicken gut microbiome revealed by metagenomics and culture.</title>
        <authorList>
            <person name="Gilroy R."/>
            <person name="Ravi A."/>
            <person name="Getino M."/>
            <person name="Pursley I."/>
            <person name="Horton D.L."/>
            <person name="Alikhan N.F."/>
            <person name="Baker D."/>
            <person name="Gharbi K."/>
            <person name="Hall N."/>
            <person name="Watson M."/>
            <person name="Adriaenssens E.M."/>
            <person name="Foster-Nyarko E."/>
            <person name="Jarju S."/>
            <person name="Secka A."/>
            <person name="Antonio M."/>
            <person name="Oren A."/>
            <person name="Chaudhuri R.R."/>
            <person name="La Ragione R."/>
            <person name="Hildebrand F."/>
            <person name="Pallen M.J."/>
        </authorList>
    </citation>
    <scope>NUCLEOTIDE SEQUENCE</scope>
    <source>
        <strain evidence="8">10532</strain>
    </source>
</reference>
<proteinExistence type="inferred from homology"/>
<evidence type="ECO:0000256" key="2">
    <source>
        <dbReference type="ARBA" id="ARBA00022801"/>
    </source>
</evidence>
<keyword evidence="2 6" id="KW-0378">Hydrolase</keyword>
<dbReference type="Gene3D" id="2.60.40.1180">
    <property type="entry name" value="Golgi alpha-mannosidase II"/>
    <property type="match status" value="1"/>
</dbReference>
<evidence type="ECO:0000313" key="9">
    <source>
        <dbReference type="Proteomes" id="UP000823638"/>
    </source>
</evidence>
<accession>A0A9D9HQ84</accession>
<evidence type="ECO:0000256" key="4">
    <source>
        <dbReference type="ARBA" id="ARBA00023295"/>
    </source>
</evidence>
<dbReference type="SMART" id="SM00642">
    <property type="entry name" value="Aamy"/>
    <property type="match status" value="1"/>
</dbReference>
<dbReference type="Pfam" id="PF00128">
    <property type="entry name" value="Alpha-amylase"/>
    <property type="match status" value="1"/>
</dbReference>
<evidence type="ECO:0000259" key="7">
    <source>
        <dbReference type="SMART" id="SM00642"/>
    </source>
</evidence>
<evidence type="ECO:0000256" key="6">
    <source>
        <dbReference type="RuleBase" id="RU361134"/>
    </source>
</evidence>
<dbReference type="InterPro" id="IPR017853">
    <property type="entry name" value="GH"/>
</dbReference>
<evidence type="ECO:0000313" key="8">
    <source>
        <dbReference type="EMBL" id="MBO8457869.1"/>
    </source>
</evidence>
<comment type="catalytic activity">
    <reaction evidence="6">
        <text>Endohydrolysis of (1-&gt;4)-alpha-D-glucosidic linkages in polysaccharides containing three or more (1-&gt;4)-alpha-linked D-glucose units.</text>
        <dbReference type="EC" id="3.2.1.1"/>
    </reaction>
</comment>
<dbReference type="InterPro" id="IPR013780">
    <property type="entry name" value="Glyco_hydro_b"/>
</dbReference>
<gene>
    <name evidence="8" type="ORF">IAA81_06535</name>
</gene>
<dbReference type="GO" id="GO:0004556">
    <property type="term" value="F:alpha-amylase activity"/>
    <property type="evidence" value="ECO:0007669"/>
    <property type="project" value="UniProtKB-UniRule"/>
</dbReference>
<dbReference type="EC" id="3.2.1.1" evidence="6"/>
<dbReference type="SUPFAM" id="SSF51011">
    <property type="entry name" value="Glycosyl hydrolase domain"/>
    <property type="match status" value="1"/>
</dbReference>
<name>A0A9D9HQ84_9SPIR</name>
<evidence type="ECO:0000256" key="5">
    <source>
        <dbReference type="RuleBase" id="RU003615"/>
    </source>
</evidence>
<evidence type="ECO:0000256" key="3">
    <source>
        <dbReference type="ARBA" id="ARBA00023277"/>
    </source>
</evidence>
<comment type="similarity">
    <text evidence="1 5">Belongs to the glycosyl hydrolase 13 family.</text>
</comment>